<evidence type="ECO:0000313" key="3">
    <source>
        <dbReference type="Proteomes" id="UP000651977"/>
    </source>
</evidence>
<accession>A0ABQ1I042</accession>
<dbReference type="RefSeq" id="WP_055732159.1">
    <property type="nucleotide sequence ID" value="NZ_BMDY01000004.1"/>
</dbReference>
<sequence>MKSINRGFTLIELLIVLTIGMLAMSLVGGIGLNMMAKVNVHRDWLRLNNVLKEASYQSYLCGCTYQFYFYQNIVTQSHEEASKQYSFDNLEFPEQAVTYYSTGMPDKQILYIKKDGKDMSIDLIDMLLPKS</sequence>
<dbReference type="InterPro" id="IPR012902">
    <property type="entry name" value="N_methyl_site"/>
</dbReference>
<gene>
    <name evidence="2" type="ORF">GCM10007414_09850</name>
</gene>
<evidence type="ECO:0008006" key="4">
    <source>
        <dbReference type="Google" id="ProtNLM"/>
    </source>
</evidence>
<feature type="transmembrane region" description="Helical" evidence="1">
    <location>
        <begin position="13"/>
        <end position="36"/>
    </location>
</feature>
<reference evidence="3" key="1">
    <citation type="journal article" date="2019" name="Int. J. Syst. Evol. Microbiol.">
        <title>The Global Catalogue of Microorganisms (GCM) 10K type strain sequencing project: providing services to taxonomists for standard genome sequencing and annotation.</title>
        <authorList>
            <consortium name="The Broad Institute Genomics Platform"/>
            <consortium name="The Broad Institute Genome Sequencing Center for Infectious Disease"/>
            <person name="Wu L."/>
            <person name="Ma J."/>
        </authorList>
    </citation>
    <scope>NUCLEOTIDE SEQUENCE [LARGE SCALE GENOMIC DNA]</scope>
    <source>
        <strain evidence="3">CGMCC 1.10131</strain>
    </source>
</reference>
<dbReference type="PROSITE" id="PS00409">
    <property type="entry name" value="PROKAR_NTER_METHYL"/>
    <property type="match status" value="1"/>
</dbReference>
<dbReference type="NCBIfam" id="TIGR02532">
    <property type="entry name" value="IV_pilin_GFxxxE"/>
    <property type="match status" value="1"/>
</dbReference>
<dbReference type="Pfam" id="PF07963">
    <property type="entry name" value="N_methyl"/>
    <property type="match status" value="1"/>
</dbReference>
<comment type="caution">
    <text evidence="2">The sequence shown here is derived from an EMBL/GenBank/DDBJ whole genome shotgun (WGS) entry which is preliminary data.</text>
</comment>
<name>A0ABQ1I042_9ALTE</name>
<evidence type="ECO:0000313" key="2">
    <source>
        <dbReference type="EMBL" id="GGA98856.1"/>
    </source>
</evidence>
<evidence type="ECO:0000256" key="1">
    <source>
        <dbReference type="SAM" id="Phobius"/>
    </source>
</evidence>
<protein>
    <recommendedName>
        <fullName evidence="4">Type II secretion system protein</fullName>
    </recommendedName>
</protein>
<dbReference type="Proteomes" id="UP000651977">
    <property type="component" value="Unassembled WGS sequence"/>
</dbReference>
<keyword evidence="1" id="KW-1133">Transmembrane helix</keyword>
<dbReference type="EMBL" id="BMDY01000004">
    <property type="protein sequence ID" value="GGA98856.1"/>
    <property type="molecule type" value="Genomic_DNA"/>
</dbReference>
<proteinExistence type="predicted"/>
<organism evidence="2 3">
    <name type="scientific">Agarivorans gilvus</name>
    <dbReference type="NCBI Taxonomy" id="680279"/>
    <lineage>
        <taxon>Bacteria</taxon>
        <taxon>Pseudomonadati</taxon>
        <taxon>Pseudomonadota</taxon>
        <taxon>Gammaproteobacteria</taxon>
        <taxon>Alteromonadales</taxon>
        <taxon>Alteromonadaceae</taxon>
        <taxon>Agarivorans</taxon>
    </lineage>
</organism>
<keyword evidence="3" id="KW-1185">Reference proteome</keyword>
<keyword evidence="1" id="KW-0472">Membrane</keyword>
<keyword evidence="1" id="KW-0812">Transmembrane</keyword>